<dbReference type="GeneTree" id="ENSGT00940000154063"/>
<dbReference type="Gene3D" id="2.60.40.690">
    <property type="entry name" value="Alpha-macroglobulin, receptor-binding domain"/>
    <property type="match status" value="1"/>
</dbReference>
<reference evidence="5" key="1">
    <citation type="submission" date="2025-08" db="UniProtKB">
        <authorList>
            <consortium name="Ensembl"/>
        </authorList>
    </citation>
    <scope>IDENTIFICATION</scope>
</reference>
<dbReference type="Pfam" id="PF17789">
    <property type="entry name" value="MG4"/>
    <property type="match status" value="1"/>
</dbReference>
<proteinExistence type="predicted"/>
<dbReference type="SMART" id="SM01419">
    <property type="entry name" value="Thiol-ester_cl"/>
    <property type="match status" value="1"/>
</dbReference>
<evidence type="ECO:0000313" key="6">
    <source>
        <dbReference type="Proteomes" id="UP000261580"/>
    </source>
</evidence>
<accession>A0A3Q4GCS6</accession>
<dbReference type="GO" id="GO:0005615">
    <property type="term" value="C:extracellular space"/>
    <property type="evidence" value="ECO:0007669"/>
    <property type="project" value="InterPro"/>
</dbReference>
<dbReference type="InterPro" id="IPR041425">
    <property type="entry name" value="C3/4/5_MG1"/>
</dbReference>
<dbReference type="Pfam" id="PF17790">
    <property type="entry name" value="MG1"/>
    <property type="match status" value="1"/>
</dbReference>
<dbReference type="InterPro" id="IPR040839">
    <property type="entry name" value="MG4"/>
</dbReference>
<dbReference type="SMART" id="SM01360">
    <property type="entry name" value="A2M"/>
    <property type="match status" value="1"/>
</dbReference>
<dbReference type="SUPFAM" id="SSF47686">
    <property type="entry name" value="Anaphylotoxins (complement system)"/>
    <property type="match status" value="1"/>
</dbReference>
<dbReference type="InterPro" id="IPR000020">
    <property type="entry name" value="Anaphylatoxin/fibulin"/>
</dbReference>
<dbReference type="InterPro" id="IPR009048">
    <property type="entry name" value="A-macroglobulin_rcpt-bd"/>
</dbReference>
<sequence>IRRLVVRFLASPSLKVMSAPNLLRVGSEENIFVEIQDNAGEENVNVRIIVRNFPRQDRTLASTTVTLTKENKFQGIGKIMVSITKSQSKLVLVVSGIYDGSYFLPEIVSLFKNSQQKFPFSLHWTLNEYYFAVLPSFEVKLTSVPFFYVDSDELTINIKATYLFGKKVVGTAFVVFGVIVGNTKNGIPSSLQRVEVSAYLQSRPCLTRGQEIVATVMGVLPIEVLNPDNTPAKNIPVVVNPGEMKENTADNGMAKLSINTVANSKNIIITARTAVENISPERQRSANMIVTPHTSTNYIHIGLETAEVKLGQNLKFSLNLNRNEEYDITYLILSRGQLVKHYRFRAEVVVDNGRNNLHINNHKTDLTIHCSPIWEIIATYDTGCTPGGGKDSMNVFYDAGLLFVASTTSGTPHRTDLKCPATSRRKRSTTLIDLRTSLISKYQDKEQIECCLDGMQDVPVPYTCERRCKYIVGGPGCAEAFLHCCKEMEKVHVDRKEEALKLARSEWDDEYIDSYDISVRTSFPESWLWINFTLPNCTQNITNCRTTFEKNNIPLPDSITSWHFTGISMSRTHGICVNDDLEILVQKTFFIDLRLPYSAVRGEQLEIKAILHNYENDPVRVDLKEETNLCSAAHKRGKYRQEVTVGRETTRAVTFTIIPMKEGLFPIEIKAAVRDGGSDGIRKMLRVVNPLTSYLSLRLDGKQVEIIKSAIPETDMVPDTAASTQIFLSGREQMSTLLENAISGKSMGTLIRQPGGCGEQNMAGMTLPVIATMYLDKTNQWEFVGFEKRNEALQHITTGYATELTFRKQDGSFAVFPHQDGSTWLTAYVAKVFAMANYLIGVNKNVICDAIKFLILNTQQPDGMFKEVGYVYSQSMRSDLLGTDSDASMTAFCLIAMQESREICRSSVNVSIYLHALLIVTIQTFFPLLRDMSSDLVAYVPLLKAYEEATPIVRWLGQYQQGDGGYGSTQATIMVYQASSEYWINAKEPEYNVDVDILLPGRKTTDKYSFSEANRFTTRTSKVIRSFSHFQIMSLYYARPKVLEKDCELFNLSVQIVPGKFQCPSPCCRWYIWVFKEERNASMSIIDVGLPTGFTFDKNDLDALSKSHSKIISRYESNTDLSERGSLIIYLNKVRSVQPEIIPFRIHSTMEASFLQPTAVSVYEYNNSESLKSENITNVSFQKHDENFMSSLVNLPWTNAVFPENCSFQRKNEVSNEDRITKACEVAHDGNPMFLVFSSHFALLRYQYVLAERTWIEYWPTTAECQTSEYRSTCVGIEDLVQVYKIHGFIILQQNC</sequence>
<dbReference type="Gene3D" id="2.20.130.20">
    <property type="match status" value="1"/>
</dbReference>
<feature type="domain" description="Anaphylatoxin-like" evidence="4">
    <location>
        <begin position="450"/>
        <end position="485"/>
    </location>
</feature>
<dbReference type="Pfam" id="PF07678">
    <property type="entry name" value="TED_complement"/>
    <property type="match status" value="1"/>
</dbReference>
<dbReference type="SUPFAM" id="SSF48239">
    <property type="entry name" value="Terpenoid cyclases/Protein prenyltransferases"/>
    <property type="match status" value="1"/>
</dbReference>
<dbReference type="CDD" id="cd00017">
    <property type="entry name" value="ANATO"/>
    <property type="match status" value="1"/>
</dbReference>
<dbReference type="PROSITE" id="PS01178">
    <property type="entry name" value="ANAPHYLATOXIN_2"/>
    <property type="match status" value="1"/>
</dbReference>
<dbReference type="Gene3D" id="1.20.50.70">
    <property type="match status" value="1"/>
</dbReference>
<evidence type="ECO:0000256" key="2">
    <source>
        <dbReference type="ARBA" id="ARBA00022525"/>
    </source>
</evidence>
<evidence type="ECO:0000256" key="3">
    <source>
        <dbReference type="ARBA" id="ARBA00023157"/>
    </source>
</evidence>
<dbReference type="Gene3D" id="1.20.91.20">
    <property type="entry name" value="Anaphylotoxins (complement system)"/>
    <property type="match status" value="1"/>
</dbReference>
<dbReference type="Ensembl" id="ENSNBRT00000000819.1">
    <property type="protein sequence ID" value="ENSNBRP00000000772.1"/>
    <property type="gene ID" value="ENSNBRG00000000245.1"/>
</dbReference>
<dbReference type="PROSITE" id="PS01177">
    <property type="entry name" value="ANAPHYLATOXIN_1"/>
    <property type="match status" value="1"/>
</dbReference>
<dbReference type="SUPFAM" id="SSF49410">
    <property type="entry name" value="Alpha-macroglobulin receptor domain"/>
    <property type="match status" value="1"/>
</dbReference>
<dbReference type="InterPro" id="IPR008993">
    <property type="entry name" value="TIMP-like_OB-fold"/>
</dbReference>
<protein>
    <recommendedName>
        <fullName evidence="4">Anaphylatoxin-like domain-containing protein</fullName>
    </recommendedName>
</protein>
<dbReference type="SUPFAM" id="SSF50242">
    <property type="entry name" value="TIMP-like"/>
    <property type="match status" value="1"/>
</dbReference>
<dbReference type="InterPro" id="IPR050473">
    <property type="entry name" value="A2M/Complement_sys"/>
</dbReference>
<dbReference type="Gene3D" id="2.60.40.1930">
    <property type="match status" value="3"/>
</dbReference>
<dbReference type="Pfam" id="PF17791">
    <property type="entry name" value="MG3"/>
    <property type="match status" value="1"/>
</dbReference>
<dbReference type="PROSITE" id="PS00477">
    <property type="entry name" value="ALPHA_2_MACROGLOBULIN"/>
    <property type="match status" value="1"/>
</dbReference>
<dbReference type="GO" id="GO:0004866">
    <property type="term" value="F:endopeptidase inhibitor activity"/>
    <property type="evidence" value="ECO:0007669"/>
    <property type="project" value="InterPro"/>
</dbReference>
<reference evidence="5" key="2">
    <citation type="submission" date="2025-09" db="UniProtKB">
        <authorList>
            <consortium name="Ensembl"/>
        </authorList>
    </citation>
    <scope>IDENTIFICATION</scope>
</reference>
<dbReference type="Gene3D" id="2.20.210.20">
    <property type="match status" value="1"/>
</dbReference>
<keyword evidence="6" id="KW-1185">Reference proteome</keyword>
<dbReference type="InterPro" id="IPR008930">
    <property type="entry name" value="Terpenoid_cyclase/PrenylTrfase"/>
</dbReference>
<dbReference type="Gene3D" id="2.60.40.10">
    <property type="entry name" value="Immunoglobulins"/>
    <property type="match status" value="2"/>
</dbReference>
<dbReference type="PANTHER" id="PTHR11412">
    <property type="entry name" value="MACROGLOBULIN / COMPLEMENT"/>
    <property type="match status" value="1"/>
</dbReference>
<dbReference type="Gene3D" id="2.60.120.1540">
    <property type="match status" value="1"/>
</dbReference>
<dbReference type="InterPro" id="IPR011626">
    <property type="entry name" value="Alpha-macroglobulin_TED"/>
</dbReference>
<dbReference type="Pfam" id="PF00207">
    <property type="entry name" value="A2M"/>
    <property type="match status" value="1"/>
</dbReference>
<dbReference type="SMART" id="SM00104">
    <property type="entry name" value="ANATO"/>
    <property type="match status" value="1"/>
</dbReference>
<comment type="subcellular location">
    <subcellularLocation>
        <location evidence="1">Secreted</location>
    </subcellularLocation>
</comment>
<dbReference type="InterPro" id="IPR041555">
    <property type="entry name" value="MG3"/>
</dbReference>
<dbReference type="Bgee" id="ENSNBRG00000000245">
    <property type="expression patterns" value="Expressed in liver and 2 other cell types or tissues"/>
</dbReference>
<dbReference type="Gene3D" id="2.60.40.1940">
    <property type="match status" value="1"/>
</dbReference>
<dbReference type="SMART" id="SM01361">
    <property type="entry name" value="A2M_recep"/>
    <property type="match status" value="1"/>
</dbReference>
<evidence type="ECO:0000313" key="5">
    <source>
        <dbReference type="Ensembl" id="ENSNBRP00000000772.1"/>
    </source>
</evidence>
<evidence type="ECO:0000259" key="4">
    <source>
        <dbReference type="PROSITE" id="PS01178"/>
    </source>
</evidence>
<dbReference type="FunFam" id="2.60.40.10:FF:000155">
    <property type="entry name" value="complement C3 isoform X1"/>
    <property type="match status" value="1"/>
</dbReference>
<evidence type="ECO:0000256" key="1">
    <source>
        <dbReference type="ARBA" id="ARBA00004613"/>
    </source>
</evidence>
<name>A0A3Q4GCS6_NEOBR</name>
<dbReference type="PANTHER" id="PTHR11412:SF81">
    <property type="entry name" value="COMPLEMENT C3"/>
    <property type="match status" value="1"/>
</dbReference>
<dbReference type="InterPro" id="IPR013783">
    <property type="entry name" value="Ig-like_fold"/>
</dbReference>
<dbReference type="Proteomes" id="UP000261580">
    <property type="component" value="Unassembled WGS sequence"/>
</dbReference>
<keyword evidence="3" id="KW-1015">Disulfide bond</keyword>
<dbReference type="InterPro" id="IPR047565">
    <property type="entry name" value="Alpha-macroglob_thiol-ester_cl"/>
</dbReference>
<dbReference type="Pfam" id="PF01821">
    <property type="entry name" value="ANATO"/>
    <property type="match status" value="1"/>
</dbReference>
<dbReference type="Gene3D" id="2.40.50.120">
    <property type="match status" value="1"/>
</dbReference>
<organism evidence="5 6">
    <name type="scientific">Neolamprologus brichardi</name>
    <name type="common">Fairy cichlid</name>
    <name type="synonym">Lamprologus brichardi</name>
    <dbReference type="NCBI Taxonomy" id="32507"/>
    <lineage>
        <taxon>Eukaryota</taxon>
        <taxon>Metazoa</taxon>
        <taxon>Chordata</taxon>
        <taxon>Craniata</taxon>
        <taxon>Vertebrata</taxon>
        <taxon>Euteleostomi</taxon>
        <taxon>Actinopterygii</taxon>
        <taxon>Neopterygii</taxon>
        <taxon>Teleostei</taxon>
        <taxon>Neoteleostei</taxon>
        <taxon>Acanthomorphata</taxon>
        <taxon>Ovalentaria</taxon>
        <taxon>Cichlomorphae</taxon>
        <taxon>Cichliformes</taxon>
        <taxon>Cichlidae</taxon>
        <taxon>African cichlids</taxon>
        <taxon>Pseudocrenilabrinae</taxon>
        <taxon>Lamprologini</taxon>
        <taxon>Neolamprologus</taxon>
    </lineage>
</organism>
<dbReference type="Pfam" id="PF07677">
    <property type="entry name" value="A2M_recep"/>
    <property type="match status" value="1"/>
</dbReference>
<dbReference type="Gene3D" id="1.50.10.20">
    <property type="match status" value="2"/>
</dbReference>
<dbReference type="InterPro" id="IPR018081">
    <property type="entry name" value="Anaphylatoxin_comp_syst"/>
</dbReference>
<keyword evidence="2" id="KW-0964">Secreted</keyword>
<dbReference type="InterPro" id="IPR001599">
    <property type="entry name" value="Macroglobln_a2"/>
</dbReference>
<dbReference type="InterPro" id="IPR019742">
    <property type="entry name" value="MacrogloblnA2_CS"/>
</dbReference>
<dbReference type="InterPro" id="IPR036595">
    <property type="entry name" value="A-macroglobulin_rcpt-bd_sf"/>
</dbReference>